<organism evidence="1">
    <name type="scientific">Siphoviridae sp. ctWWc42</name>
    <dbReference type="NCBI Taxonomy" id="2826361"/>
    <lineage>
        <taxon>Viruses</taxon>
        <taxon>Duplodnaviria</taxon>
        <taxon>Heunggongvirae</taxon>
        <taxon>Uroviricota</taxon>
        <taxon>Caudoviricetes</taxon>
    </lineage>
</organism>
<accession>A0A8S5R282</accession>
<protein>
    <submittedName>
        <fullName evidence="1">Tail tube protein</fullName>
    </submittedName>
</protein>
<proteinExistence type="predicted"/>
<name>A0A8S5R282_9CAUD</name>
<sequence length="237" mass="25603">MADAAALVWDESGDRLYETGVDHGVIYTRNDDGTYPKGAAWNGLTKVTESPSGAEATTLWADNQKYLNLVSAEDFGCTIECYTYPDEFAACNGEVTIADGVTIGQQTRASFGFSYRTKIGNDIKGDDYGYKIHLVYGCYAKPSSKDNNTTDDSPEAVTLSYEVSTTPINVDGMKPTAHLVIDSTKCPSEKLKKVEEALYGSTTKAAYLPLPKEIITMVGLTTASKMSAPQTNVRPVS</sequence>
<reference evidence="1" key="1">
    <citation type="journal article" date="2021" name="Proc. Natl. Acad. Sci. U.S.A.">
        <title>A Catalog of Tens of Thousands of Viruses from Human Metagenomes Reveals Hidden Associations with Chronic Diseases.</title>
        <authorList>
            <person name="Tisza M.J."/>
            <person name="Buck C.B."/>
        </authorList>
    </citation>
    <scope>NUCLEOTIDE SEQUENCE</scope>
    <source>
        <strain evidence="1">CtWWc42</strain>
    </source>
</reference>
<dbReference type="EMBL" id="BK015795">
    <property type="protein sequence ID" value="DAE25195.1"/>
    <property type="molecule type" value="Genomic_DNA"/>
</dbReference>
<evidence type="ECO:0000313" key="1">
    <source>
        <dbReference type="EMBL" id="DAE25195.1"/>
    </source>
</evidence>